<name>A0A6J5F3Z9_9BURK</name>
<dbReference type="AlphaFoldDB" id="A0A6J5F3Z9"/>
<proteinExistence type="predicted"/>
<dbReference type="EMBL" id="CADIKH010000056">
    <property type="protein sequence ID" value="CAB3772045.1"/>
    <property type="molecule type" value="Genomic_DNA"/>
</dbReference>
<evidence type="ECO:0000313" key="2">
    <source>
        <dbReference type="Proteomes" id="UP000494363"/>
    </source>
</evidence>
<organism evidence="1 2">
    <name type="scientific">Paraburkholderia humisilvae</name>
    <dbReference type="NCBI Taxonomy" id="627669"/>
    <lineage>
        <taxon>Bacteria</taxon>
        <taxon>Pseudomonadati</taxon>
        <taxon>Pseudomonadota</taxon>
        <taxon>Betaproteobacteria</taxon>
        <taxon>Burkholderiales</taxon>
        <taxon>Burkholderiaceae</taxon>
        <taxon>Paraburkholderia</taxon>
    </lineage>
</organism>
<sequence length="56" mass="5923">MHKLFKHPLTTPLGLSVLQLAVPSATVVLTTLQIPVIATALVESTATWVNGCRGRA</sequence>
<dbReference type="RefSeq" id="WP_217478057.1">
    <property type="nucleotide sequence ID" value="NZ_CADIKH010000056.1"/>
</dbReference>
<keyword evidence="2" id="KW-1185">Reference proteome</keyword>
<evidence type="ECO:0000313" key="1">
    <source>
        <dbReference type="EMBL" id="CAB3772045.1"/>
    </source>
</evidence>
<protein>
    <submittedName>
        <fullName evidence="1">Uncharacterized protein</fullName>
    </submittedName>
</protein>
<gene>
    <name evidence="1" type="ORF">LMG29542_06779</name>
</gene>
<accession>A0A6J5F3Z9</accession>
<dbReference type="Proteomes" id="UP000494363">
    <property type="component" value="Unassembled WGS sequence"/>
</dbReference>
<reference evidence="1 2" key="1">
    <citation type="submission" date="2020-04" db="EMBL/GenBank/DDBJ databases">
        <authorList>
            <person name="De Canck E."/>
        </authorList>
    </citation>
    <scope>NUCLEOTIDE SEQUENCE [LARGE SCALE GENOMIC DNA]</scope>
    <source>
        <strain evidence="1 2">LMG 29542</strain>
    </source>
</reference>